<evidence type="ECO:0000259" key="6">
    <source>
        <dbReference type="Pfam" id="PF00728"/>
    </source>
</evidence>
<evidence type="ECO:0000256" key="2">
    <source>
        <dbReference type="ARBA" id="ARBA00006285"/>
    </source>
</evidence>
<dbReference type="EC" id="3.2.1.52" evidence="3"/>
<dbReference type="Proteomes" id="UP000199663">
    <property type="component" value="Unassembled WGS sequence"/>
</dbReference>
<keyword evidence="5" id="KW-0326">Glycosidase</keyword>
<gene>
    <name evidence="8" type="ORF">SAMN05444412_11933</name>
</gene>
<dbReference type="InterPro" id="IPR017853">
    <property type="entry name" value="GH"/>
</dbReference>
<accession>A0A1H3TN88</accession>
<dbReference type="EMBL" id="FNQC01000019">
    <property type="protein sequence ID" value="SDZ51467.1"/>
    <property type="molecule type" value="Genomic_DNA"/>
</dbReference>
<dbReference type="InterPro" id="IPR025705">
    <property type="entry name" value="Beta_hexosaminidase_sua/sub"/>
</dbReference>
<evidence type="ECO:0000256" key="3">
    <source>
        <dbReference type="ARBA" id="ARBA00012663"/>
    </source>
</evidence>
<protein>
    <recommendedName>
        <fullName evidence="3">beta-N-acetylhexosaminidase</fullName>
        <ecNumber evidence="3">3.2.1.52</ecNumber>
    </recommendedName>
</protein>
<dbReference type="Pfam" id="PF02838">
    <property type="entry name" value="Glyco_hydro_20b"/>
    <property type="match status" value="1"/>
</dbReference>
<name>A0A1H3TN88_9BACT</name>
<organism evidence="8 9">
    <name type="scientific">Rhodonellum ikkaensis</name>
    <dbReference type="NCBI Taxonomy" id="336829"/>
    <lineage>
        <taxon>Bacteria</taxon>
        <taxon>Pseudomonadati</taxon>
        <taxon>Bacteroidota</taxon>
        <taxon>Cytophagia</taxon>
        <taxon>Cytophagales</taxon>
        <taxon>Cytophagaceae</taxon>
        <taxon>Rhodonellum</taxon>
    </lineage>
</organism>
<dbReference type="PANTHER" id="PTHR22600">
    <property type="entry name" value="BETA-HEXOSAMINIDASE"/>
    <property type="match status" value="1"/>
</dbReference>
<evidence type="ECO:0000259" key="7">
    <source>
        <dbReference type="Pfam" id="PF02838"/>
    </source>
</evidence>
<comment type="similarity">
    <text evidence="2">Belongs to the glycosyl hydrolase 20 family.</text>
</comment>
<keyword evidence="4" id="KW-0378">Hydrolase</keyword>
<dbReference type="InterPro" id="IPR015883">
    <property type="entry name" value="Glyco_hydro_20_cat"/>
</dbReference>
<comment type="catalytic activity">
    <reaction evidence="1">
        <text>Hydrolysis of terminal non-reducing N-acetyl-D-hexosamine residues in N-acetyl-beta-D-hexosaminides.</text>
        <dbReference type="EC" id="3.2.1.52"/>
    </reaction>
</comment>
<dbReference type="PRINTS" id="PR00738">
    <property type="entry name" value="GLHYDRLASE20"/>
</dbReference>
<dbReference type="CDD" id="cd06563">
    <property type="entry name" value="GH20_chitobiase-like"/>
    <property type="match status" value="1"/>
</dbReference>
<dbReference type="Gene3D" id="3.30.379.10">
    <property type="entry name" value="Chitobiase/beta-hexosaminidase domain 2-like"/>
    <property type="match status" value="1"/>
</dbReference>
<dbReference type="InterPro" id="IPR015882">
    <property type="entry name" value="HEX_bac_N"/>
</dbReference>
<proteinExistence type="inferred from homology"/>
<evidence type="ECO:0000256" key="5">
    <source>
        <dbReference type="ARBA" id="ARBA00023295"/>
    </source>
</evidence>
<feature type="domain" description="Glycoside hydrolase family 20 catalytic" evidence="6">
    <location>
        <begin position="171"/>
        <end position="519"/>
    </location>
</feature>
<evidence type="ECO:0000313" key="8">
    <source>
        <dbReference type="EMBL" id="SDZ51467.1"/>
    </source>
</evidence>
<dbReference type="Pfam" id="PF00728">
    <property type="entry name" value="Glyco_hydro_20"/>
    <property type="match status" value="1"/>
</dbReference>
<feature type="domain" description="Beta-hexosaminidase bacterial type N-terminal" evidence="7">
    <location>
        <begin position="40"/>
        <end position="167"/>
    </location>
</feature>
<comment type="caution">
    <text evidence="8">The sequence shown here is derived from an EMBL/GenBank/DDBJ whole genome shotgun (WGS) entry which is preliminary data.</text>
</comment>
<dbReference type="SUPFAM" id="SSF55545">
    <property type="entry name" value="beta-N-acetylhexosaminidase-like domain"/>
    <property type="match status" value="1"/>
</dbReference>
<dbReference type="Gene3D" id="3.20.20.80">
    <property type="entry name" value="Glycosidases"/>
    <property type="match status" value="1"/>
</dbReference>
<sequence length="550" mass="63007">MIQAFNSSKQIHSFSNMKNNIIYLLAFLTVCCGTIFNSKAQIIPHPLELEYGSGEMVLESDLVIIASSEVQNEAEYLADFLEKGFGRKAAIRPIGEGLKLVLENNLIEKLGVEGYRLRVQGDGITIEAATPTGIFYGVQTFKQLLPVTFEQGSESQTITIPYVEITDKPRFQWRAFMLDESRHFMGGMEVKKLLDQMALLKMNTFHWHLTDDQGWRIEIKKYPMLTAKGAKRKDTQMEYRSEKRYGESHEGFYTQEEIKEIISYAQERHITIVPEIEMPGHAMAAIAGYPWLGALGTTETVPEIFGKMPDSFNISDPKVVGFLKDVLDEVISLFPGEAIHIGGDEVNYESWIKSDEIQAFMAKENLKSPVDLQIYFTNQISNYLENAGKRMMGWNEIMGDDIHEEREESQDAVEQKLASSSIVHFWKGDLSLIQKAVEGGYQVVNSNHWDTYLDYTYERLPLSKSYAFNPIPDDLEEKYHKNILGTGTQMWTEWTPNVEALEKQIFPRLIAYAEVGWTALENKNYERFLKALQEYKQRLKLTGISFYESL</sequence>
<reference evidence="8 9" key="1">
    <citation type="submission" date="2016-10" db="EMBL/GenBank/DDBJ databases">
        <authorList>
            <person name="Varghese N."/>
            <person name="Submissions S."/>
        </authorList>
    </citation>
    <scope>NUCLEOTIDE SEQUENCE [LARGE SCALE GENOMIC DNA]</scope>
    <source>
        <strain evidence="8 9">DSM 17997</strain>
    </source>
</reference>
<evidence type="ECO:0000313" key="9">
    <source>
        <dbReference type="Proteomes" id="UP000199663"/>
    </source>
</evidence>
<dbReference type="PANTHER" id="PTHR22600:SF57">
    <property type="entry name" value="BETA-N-ACETYLHEXOSAMINIDASE"/>
    <property type="match status" value="1"/>
</dbReference>
<dbReference type="SUPFAM" id="SSF51445">
    <property type="entry name" value="(Trans)glycosidases"/>
    <property type="match status" value="1"/>
</dbReference>
<dbReference type="InterPro" id="IPR029018">
    <property type="entry name" value="Hex-like_dom2"/>
</dbReference>
<keyword evidence="9" id="KW-1185">Reference proteome</keyword>
<evidence type="ECO:0000256" key="4">
    <source>
        <dbReference type="ARBA" id="ARBA00022801"/>
    </source>
</evidence>
<evidence type="ECO:0000256" key="1">
    <source>
        <dbReference type="ARBA" id="ARBA00001231"/>
    </source>
</evidence>